<dbReference type="Gene3D" id="2.40.50.140">
    <property type="entry name" value="Nucleic acid-binding proteins"/>
    <property type="match status" value="1"/>
</dbReference>
<name>J9GZX9_9ZZZZ</name>
<dbReference type="PROSITE" id="PS50935">
    <property type="entry name" value="SSB"/>
    <property type="match status" value="1"/>
</dbReference>
<dbReference type="HAMAP" id="MF_00984">
    <property type="entry name" value="SSB"/>
    <property type="match status" value="1"/>
</dbReference>
<reference evidence="3" key="1">
    <citation type="journal article" date="2012" name="PLoS ONE">
        <title>Gene sets for utilization of primary and secondary nutrition supplies in the distal gut of endangered iberian lynx.</title>
        <authorList>
            <person name="Alcaide M."/>
            <person name="Messina E."/>
            <person name="Richter M."/>
            <person name="Bargiela R."/>
            <person name="Peplies J."/>
            <person name="Huws S.A."/>
            <person name="Newbold C.J."/>
            <person name="Golyshin P.N."/>
            <person name="Simon M.A."/>
            <person name="Lopez G."/>
            <person name="Yakimov M.M."/>
            <person name="Ferrer M."/>
        </authorList>
    </citation>
    <scope>NUCLEOTIDE SEQUENCE</scope>
</reference>
<dbReference type="GO" id="GO:0006260">
    <property type="term" value="P:DNA replication"/>
    <property type="evidence" value="ECO:0007669"/>
    <property type="project" value="InterPro"/>
</dbReference>
<dbReference type="InterPro" id="IPR012340">
    <property type="entry name" value="NA-bd_OB-fold"/>
</dbReference>
<organism evidence="3">
    <name type="scientific">gut metagenome</name>
    <dbReference type="NCBI Taxonomy" id="749906"/>
    <lineage>
        <taxon>unclassified sequences</taxon>
        <taxon>metagenomes</taxon>
        <taxon>organismal metagenomes</taxon>
    </lineage>
</organism>
<dbReference type="GO" id="GO:0003697">
    <property type="term" value="F:single-stranded DNA binding"/>
    <property type="evidence" value="ECO:0007669"/>
    <property type="project" value="InterPro"/>
</dbReference>
<feature type="compositionally biased region" description="Polar residues" evidence="2">
    <location>
        <begin position="151"/>
        <end position="175"/>
    </location>
</feature>
<dbReference type="SUPFAM" id="SSF50249">
    <property type="entry name" value="Nucleic acid-binding proteins"/>
    <property type="match status" value="1"/>
</dbReference>
<feature type="region of interest" description="Disordered" evidence="2">
    <location>
        <begin position="132"/>
        <end position="175"/>
    </location>
</feature>
<dbReference type="EMBL" id="AMCI01000512">
    <property type="protein sequence ID" value="EJX08903.1"/>
    <property type="molecule type" value="Genomic_DNA"/>
</dbReference>
<comment type="caution">
    <text evidence="3">The sequence shown here is derived from an EMBL/GenBank/DDBJ whole genome shotgun (WGS) entry which is preliminary data.</text>
</comment>
<dbReference type="AlphaFoldDB" id="J9GZX9"/>
<dbReference type="Pfam" id="PF00436">
    <property type="entry name" value="SSB"/>
    <property type="match status" value="1"/>
</dbReference>
<protein>
    <submittedName>
        <fullName evidence="3">Single-strand binding family protein</fullName>
    </submittedName>
</protein>
<dbReference type="PANTHER" id="PTHR10302">
    <property type="entry name" value="SINGLE-STRANDED DNA-BINDING PROTEIN"/>
    <property type="match status" value="1"/>
</dbReference>
<sequence>MKRNTHTSSLTHNTNPQLSDLMSLNKVMLIGHVGKDPEIHYVDAGVCTAQFSLATSTPGYTLPNGTAVPERTEWHRICLWRRLAEVAERYVHKGDKLYIEGELRTRNYTDKKGGTHYVTEIWGSNMELLTPKTQPTTASAPAVTPFAPASQGASTENKTTNQTSPFSNNLDKLPF</sequence>
<dbReference type="PANTHER" id="PTHR10302:SF27">
    <property type="entry name" value="SINGLE-STRANDED DNA-BINDING PROTEIN"/>
    <property type="match status" value="1"/>
</dbReference>
<dbReference type="NCBIfam" id="TIGR00621">
    <property type="entry name" value="ssb"/>
    <property type="match status" value="1"/>
</dbReference>
<dbReference type="CDD" id="cd04496">
    <property type="entry name" value="SSB_OBF"/>
    <property type="match status" value="1"/>
</dbReference>
<evidence type="ECO:0000256" key="1">
    <source>
        <dbReference type="ARBA" id="ARBA00023125"/>
    </source>
</evidence>
<gene>
    <name evidence="3" type="ORF">EVA_02989</name>
</gene>
<proteinExistence type="inferred from homology"/>
<evidence type="ECO:0000256" key="2">
    <source>
        <dbReference type="SAM" id="MobiDB-lite"/>
    </source>
</evidence>
<evidence type="ECO:0000313" key="3">
    <source>
        <dbReference type="EMBL" id="EJX08903.1"/>
    </source>
</evidence>
<accession>J9GZX9</accession>
<dbReference type="InterPro" id="IPR000424">
    <property type="entry name" value="Primosome_PriB/ssb"/>
</dbReference>
<keyword evidence="1" id="KW-0238">DNA-binding</keyword>
<dbReference type="GO" id="GO:0009295">
    <property type="term" value="C:nucleoid"/>
    <property type="evidence" value="ECO:0007669"/>
    <property type="project" value="TreeGrafter"/>
</dbReference>
<dbReference type="InterPro" id="IPR011344">
    <property type="entry name" value="ssDNA-bd"/>
</dbReference>